<dbReference type="Proteomes" id="UP001589747">
    <property type="component" value="Unassembled WGS sequence"/>
</dbReference>
<evidence type="ECO:0000313" key="1">
    <source>
        <dbReference type="EMBL" id="MFB9327978.1"/>
    </source>
</evidence>
<reference evidence="1 2" key="1">
    <citation type="submission" date="2024-09" db="EMBL/GenBank/DDBJ databases">
        <authorList>
            <person name="Sun Q."/>
            <person name="Mori K."/>
        </authorList>
    </citation>
    <scope>NUCLEOTIDE SEQUENCE [LARGE SCALE GENOMIC DNA]</scope>
    <source>
        <strain evidence="1 2">TISTR 2452</strain>
    </source>
</reference>
<dbReference type="InterPro" id="IPR020296">
    <property type="entry name" value="Spore_Cse60"/>
</dbReference>
<accession>A0ABV5KUT1</accession>
<evidence type="ECO:0000313" key="2">
    <source>
        <dbReference type="Proteomes" id="UP001589747"/>
    </source>
</evidence>
<protein>
    <submittedName>
        <fullName evidence="1">Sporulation protein Cse60</fullName>
    </submittedName>
</protein>
<dbReference type="EMBL" id="JBHMDO010000031">
    <property type="protein sequence ID" value="MFB9327978.1"/>
    <property type="molecule type" value="Genomic_DNA"/>
</dbReference>
<dbReference type="Pfam" id="PF10957">
    <property type="entry name" value="Spore_Cse60"/>
    <property type="match status" value="1"/>
</dbReference>
<sequence>MIQVKTFADTLSRSATDEANEFLSTIGPEQYVDLKFSIIECEHPFLMKQRHIAIIYRTKQGG</sequence>
<name>A0ABV5KUT1_9BACL</name>
<proteinExistence type="predicted"/>
<comment type="caution">
    <text evidence="1">The sequence shown here is derived from an EMBL/GenBank/DDBJ whole genome shotgun (WGS) entry which is preliminary data.</text>
</comment>
<gene>
    <name evidence="1" type="ORF">ACFFSY_18790</name>
</gene>
<organism evidence="1 2">
    <name type="scientific">Paenibacillus aurantiacus</name>
    <dbReference type="NCBI Taxonomy" id="1936118"/>
    <lineage>
        <taxon>Bacteria</taxon>
        <taxon>Bacillati</taxon>
        <taxon>Bacillota</taxon>
        <taxon>Bacilli</taxon>
        <taxon>Bacillales</taxon>
        <taxon>Paenibacillaceae</taxon>
        <taxon>Paenibacillus</taxon>
    </lineage>
</organism>
<keyword evidence="2" id="KW-1185">Reference proteome</keyword>
<dbReference type="RefSeq" id="WP_377496831.1">
    <property type="nucleotide sequence ID" value="NZ_JBHMDO010000031.1"/>
</dbReference>